<dbReference type="InterPro" id="IPR012795">
    <property type="entry name" value="tRNA_Ile_lys_synt_N"/>
</dbReference>
<accession>A0A0E3MB44</accession>
<keyword evidence="2 8" id="KW-0963">Cytoplasm</keyword>
<dbReference type="CDD" id="cd01992">
    <property type="entry name" value="TilS_N"/>
    <property type="match status" value="1"/>
</dbReference>
<dbReference type="InterPro" id="IPR011063">
    <property type="entry name" value="TilS/TtcA_N"/>
</dbReference>
<dbReference type="Gene3D" id="1.20.59.20">
    <property type="match status" value="1"/>
</dbReference>
<dbReference type="GO" id="GO:0005524">
    <property type="term" value="F:ATP binding"/>
    <property type="evidence" value="ECO:0007669"/>
    <property type="project" value="UniProtKB-UniRule"/>
</dbReference>
<evidence type="ECO:0000256" key="2">
    <source>
        <dbReference type="ARBA" id="ARBA00022490"/>
    </source>
</evidence>
<evidence type="ECO:0000256" key="1">
    <source>
        <dbReference type="ARBA" id="ARBA00004496"/>
    </source>
</evidence>
<keyword evidence="6 8" id="KW-0067">ATP-binding</keyword>
<dbReference type="Pfam" id="PF11734">
    <property type="entry name" value="TilS_C"/>
    <property type="match status" value="1"/>
</dbReference>
<dbReference type="AlphaFoldDB" id="A0A0E3MB44"/>
<dbReference type="GO" id="GO:0005737">
    <property type="term" value="C:cytoplasm"/>
    <property type="evidence" value="ECO:0007669"/>
    <property type="project" value="UniProtKB-SubCell"/>
</dbReference>
<dbReference type="GO" id="GO:0006400">
    <property type="term" value="P:tRNA modification"/>
    <property type="evidence" value="ECO:0007669"/>
    <property type="project" value="UniProtKB-UniRule"/>
</dbReference>
<dbReference type="SMART" id="SM00977">
    <property type="entry name" value="TilS_C"/>
    <property type="match status" value="1"/>
</dbReference>
<keyword evidence="5 8" id="KW-0547">Nucleotide-binding</keyword>
<name>A0A0E3MB44_CLOSL</name>
<evidence type="ECO:0000256" key="7">
    <source>
        <dbReference type="ARBA" id="ARBA00048539"/>
    </source>
</evidence>
<dbReference type="KEGG" id="csq:CSCA_4240"/>
<feature type="domain" description="Lysidine-tRNA(Ile) synthetase C-terminal" evidence="9">
    <location>
        <begin position="383"/>
        <end position="455"/>
    </location>
</feature>
<dbReference type="HOGENOM" id="CLU_018869_0_1_9"/>
<dbReference type="PANTHER" id="PTHR43033">
    <property type="entry name" value="TRNA(ILE)-LYSIDINE SYNTHASE-RELATED"/>
    <property type="match status" value="1"/>
</dbReference>
<evidence type="ECO:0000256" key="5">
    <source>
        <dbReference type="ARBA" id="ARBA00022741"/>
    </source>
</evidence>
<evidence type="ECO:0000256" key="8">
    <source>
        <dbReference type="HAMAP-Rule" id="MF_01161"/>
    </source>
</evidence>
<dbReference type="PANTHER" id="PTHR43033:SF1">
    <property type="entry name" value="TRNA(ILE)-LYSIDINE SYNTHASE-RELATED"/>
    <property type="match status" value="1"/>
</dbReference>
<dbReference type="InterPro" id="IPR012796">
    <property type="entry name" value="Lysidine-tRNA-synth_C"/>
</dbReference>
<dbReference type="NCBIfam" id="TIGR02433">
    <property type="entry name" value="lysidine_TilS_C"/>
    <property type="match status" value="1"/>
</dbReference>
<evidence type="ECO:0000256" key="4">
    <source>
        <dbReference type="ARBA" id="ARBA00022694"/>
    </source>
</evidence>
<dbReference type="SUPFAM" id="SSF56037">
    <property type="entry name" value="PheT/TilS domain"/>
    <property type="match status" value="1"/>
</dbReference>
<dbReference type="InterPro" id="IPR014729">
    <property type="entry name" value="Rossmann-like_a/b/a_fold"/>
</dbReference>
<evidence type="ECO:0000256" key="6">
    <source>
        <dbReference type="ARBA" id="ARBA00022840"/>
    </source>
</evidence>
<sequence length="464" mass="54393">MIKTVLKTINRHRMFNKGDKVIVAVSGGPDSMSLLHILYSLKEQLDIELCAAHVNHCLRGNESDKDEEYVKEFCKKLNIEFRSKSVDINRIMKMQNISCESAGRNARYDFFNDLKKELNAHKIAIAHNANDQAETILMRIMRGTGLEGLVGIKPVRDNIFVRPLIDVTRSQIEEYCCKENINPRIDKTNLETIYSRNKVRLELIPYIQENFNEDIIEVLNRLSNTIKIDNEYLETIAKEKFKKYCDIQGEKVIISKEAFLENEAIITRIIRKALYEVTGSLNNFEKIHIRDIINIQLRSTGKNIDLPNHVVVSNKYGNIYILKKVKKNKEVSEEEYIIHSGNNDVKEYNLRVITRIIDPKEKVNFKNNRLIKYFDYDKFQKKVTIRHRKEGDKFIPLGMSGSKKLKDFFMDEKIDKDQRDYIPIICFDDEIAWIVGYRVSELFKVDENTKNILEIKIEREETKI</sequence>
<dbReference type="HAMAP" id="MF_01161">
    <property type="entry name" value="tRNA_Ile_lys_synt"/>
    <property type="match status" value="1"/>
</dbReference>
<comment type="similarity">
    <text evidence="8">Belongs to the tRNA(Ile)-lysidine synthase family.</text>
</comment>
<dbReference type="NCBIfam" id="TIGR02432">
    <property type="entry name" value="lysidine_TilS_N"/>
    <property type="match status" value="1"/>
</dbReference>
<keyword evidence="11" id="KW-1185">Reference proteome</keyword>
<comment type="subcellular location">
    <subcellularLocation>
        <location evidence="1 8">Cytoplasm</location>
    </subcellularLocation>
</comment>
<dbReference type="EC" id="6.3.4.19" evidence="8"/>
<dbReference type="Pfam" id="PF01171">
    <property type="entry name" value="ATP_bind_3"/>
    <property type="match status" value="1"/>
</dbReference>
<comment type="function">
    <text evidence="8">Ligates lysine onto the cytidine present at position 34 of the AUA codon-specific tRNA(Ile) that contains the anticodon CAU, in an ATP-dependent manner. Cytidine is converted to lysidine, thus changing the amino acid specificity of the tRNA from methionine to isoleucine.</text>
</comment>
<reference evidence="10 11" key="1">
    <citation type="journal article" date="2015" name="J. Biotechnol.">
        <title>Complete genome sequence of a malodorant-producing acetogen, Clostridium scatologenes ATCC 25775(T).</title>
        <authorList>
            <person name="Zhu Z."/>
            <person name="Guo T."/>
            <person name="Zheng H."/>
            <person name="Song T."/>
            <person name="Ouyang P."/>
            <person name="Xie J."/>
        </authorList>
    </citation>
    <scope>NUCLEOTIDE SEQUENCE [LARGE SCALE GENOMIC DNA]</scope>
    <source>
        <strain evidence="10 11">ATCC 25775</strain>
    </source>
</reference>
<gene>
    <name evidence="8" type="primary">tilS</name>
    <name evidence="10" type="ORF">CSCA_4240</name>
</gene>
<evidence type="ECO:0000313" key="10">
    <source>
        <dbReference type="EMBL" id="AKA71365.1"/>
    </source>
</evidence>
<dbReference type="Gene3D" id="3.50.40.10">
    <property type="entry name" value="Phenylalanyl-trna Synthetase, Chain B, domain 3"/>
    <property type="match status" value="1"/>
</dbReference>
<dbReference type="Gene3D" id="3.40.50.620">
    <property type="entry name" value="HUPs"/>
    <property type="match status" value="1"/>
</dbReference>
<dbReference type="STRING" id="1548.CSCA_4240"/>
<keyword evidence="4 8" id="KW-0819">tRNA processing</keyword>
<evidence type="ECO:0000259" key="9">
    <source>
        <dbReference type="SMART" id="SM00977"/>
    </source>
</evidence>
<comment type="catalytic activity">
    <reaction evidence="7 8">
        <text>cytidine(34) in tRNA(Ile2) + L-lysine + ATP = lysidine(34) in tRNA(Ile2) + AMP + diphosphate + H(+)</text>
        <dbReference type="Rhea" id="RHEA:43744"/>
        <dbReference type="Rhea" id="RHEA-COMP:10625"/>
        <dbReference type="Rhea" id="RHEA-COMP:10670"/>
        <dbReference type="ChEBI" id="CHEBI:15378"/>
        <dbReference type="ChEBI" id="CHEBI:30616"/>
        <dbReference type="ChEBI" id="CHEBI:32551"/>
        <dbReference type="ChEBI" id="CHEBI:33019"/>
        <dbReference type="ChEBI" id="CHEBI:82748"/>
        <dbReference type="ChEBI" id="CHEBI:83665"/>
        <dbReference type="ChEBI" id="CHEBI:456215"/>
        <dbReference type="EC" id="6.3.4.19"/>
    </reaction>
</comment>
<dbReference type="SUPFAM" id="SSF52402">
    <property type="entry name" value="Adenine nucleotide alpha hydrolases-like"/>
    <property type="match status" value="1"/>
</dbReference>
<comment type="domain">
    <text evidence="8">The N-terminal region contains the highly conserved SGGXDS motif, predicted to be a P-loop motif involved in ATP binding.</text>
</comment>
<evidence type="ECO:0000256" key="3">
    <source>
        <dbReference type="ARBA" id="ARBA00022598"/>
    </source>
</evidence>
<dbReference type="InterPro" id="IPR020825">
    <property type="entry name" value="Phe-tRNA_synthase-like_B3/B4"/>
</dbReference>
<dbReference type="GO" id="GO:0032267">
    <property type="term" value="F:tRNA(Ile)-lysidine synthase activity"/>
    <property type="evidence" value="ECO:0007669"/>
    <property type="project" value="UniProtKB-EC"/>
</dbReference>
<proteinExistence type="inferred from homology"/>
<keyword evidence="3 8" id="KW-0436">Ligase</keyword>
<dbReference type="SUPFAM" id="SSF82829">
    <property type="entry name" value="MesJ substrate recognition domain-like"/>
    <property type="match status" value="1"/>
</dbReference>
<dbReference type="RefSeq" id="WP_029163498.1">
    <property type="nucleotide sequence ID" value="NZ_CP009933.1"/>
</dbReference>
<protein>
    <recommendedName>
        <fullName evidence="8">tRNA(Ile)-lysidine synthase</fullName>
        <ecNumber evidence="8">6.3.4.19</ecNumber>
    </recommendedName>
    <alternativeName>
        <fullName evidence="8">tRNA(Ile)-2-lysyl-cytidine synthase</fullName>
    </alternativeName>
    <alternativeName>
        <fullName evidence="8">tRNA(Ile)-lysidine synthetase</fullName>
    </alternativeName>
</protein>
<dbReference type="EMBL" id="CP009933">
    <property type="protein sequence ID" value="AKA71365.1"/>
    <property type="molecule type" value="Genomic_DNA"/>
</dbReference>
<dbReference type="Proteomes" id="UP000033115">
    <property type="component" value="Chromosome"/>
</dbReference>
<feature type="binding site" evidence="8">
    <location>
        <begin position="26"/>
        <end position="31"/>
    </location>
    <ligand>
        <name>ATP</name>
        <dbReference type="ChEBI" id="CHEBI:30616"/>
    </ligand>
</feature>
<dbReference type="InterPro" id="IPR012094">
    <property type="entry name" value="tRNA_Ile_lys_synt"/>
</dbReference>
<organism evidence="10 11">
    <name type="scientific">Clostridium scatologenes</name>
    <dbReference type="NCBI Taxonomy" id="1548"/>
    <lineage>
        <taxon>Bacteria</taxon>
        <taxon>Bacillati</taxon>
        <taxon>Bacillota</taxon>
        <taxon>Clostridia</taxon>
        <taxon>Eubacteriales</taxon>
        <taxon>Clostridiaceae</taxon>
        <taxon>Clostridium</taxon>
    </lineage>
</organism>
<evidence type="ECO:0000313" key="11">
    <source>
        <dbReference type="Proteomes" id="UP000033115"/>
    </source>
</evidence>